<proteinExistence type="predicted"/>
<dbReference type="RefSeq" id="WP_270037572.1">
    <property type="nucleotide sequence ID" value="NZ_JAPDOD010000001.1"/>
</dbReference>
<comment type="caution">
    <text evidence="1">The sequence shown here is derived from an EMBL/GenBank/DDBJ whole genome shotgun (WGS) entry which is preliminary data.</text>
</comment>
<keyword evidence="2" id="KW-1185">Reference proteome</keyword>
<evidence type="ECO:0000313" key="1">
    <source>
        <dbReference type="EMBL" id="MDA0158939.1"/>
    </source>
</evidence>
<dbReference type="EMBL" id="JAPDOD010000001">
    <property type="protein sequence ID" value="MDA0158939.1"/>
    <property type="molecule type" value="Genomic_DNA"/>
</dbReference>
<dbReference type="AlphaFoldDB" id="A0A9X3RY99"/>
<gene>
    <name evidence="1" type="ORF">OM076_01580</name>
</gene>
<protein>
    <recommendedName>
        <fullName evidence="3">ABM domain-containing protein</fullName>
    </recommendedName>
</protein>
<reference evidence="1" key="1">
    <citation type="submission" date="2022-10" db="EMBL/GenBank/DDBJ databases">
        <title>The WGS of Solirubrobacter ginsenosidimutans DSM 21036.</title>
        <authorList>
            <person name="Jiang Z."/>
        </authorList>
    </citation>
    <scope>NUCLEOTIDE SEQUENCE</scope>
    <source>
        <strain evidence="1">DSM 21036</strain>
    </source>
</reference>
<evidence type="ECO:0000313" key="2">
    <source>
        <dbReference type="Proteomes" id="UP001149140"/>
    </source>
</evidence>
<organism evidence="1 2">
    <name type="scientific">Solirubrobacter ginsenosidimutans</name>
    <dbReference type="NCBI Taxonomy" id="490573"/>
    <lineage>
        <taxon>Bacteria</taxon>
        <taxon>Bacillati</taxon>
        <taxon>Actinomycetota</taxon>
        <taxon>Thermoleophilia</taxon>
        <taxon>Solirubrobacterales</taxon>
        <taxon>Solirubrobacteraceae</taxon>
        <taxon>Solirubrobacter</taxon>
    </lineage>
</organism>
<sequence>MRRYRLQAGQQAEFMRRVDDSFADRIATQPGFVCYELIDCGGGDLFTMSMFLEPGQAETSRELARRWTQDNLQDMAHTRYDAIHGASLVNRAAPGMLEPGHADAASKRASIRYYRLRHGTVEELLQRVDEVFADRIRAMDGFEAYHLLDCGNDEVLWISVLRDDEAIEEADERAAHFVRTELADFRPERIVSIRGEIAVSRANAELLEPATA</sequence>
<evidence type="ECO:0008006" key="3">
    <source>
        <dbReference type="Google" id="ProtNLM"/>
    </source>
</evidence>
<dbReference type="Proteomes" id="UP001149140">
    <property type="component" value="Unassembled WGS sequence"/>
</dbReference>
<name>A0A9X3RY99_9ACTN</name>
<accession>A0A9X3RY99</accession>